<accession>A0ABN1VYR6</accession>
<dbReference type="InterPro" id="IPR013096">
    <property type="entry name" value="Cupin_2"/>
</dbReference>
<evidence type="ECO:0000259" key="1">
    <source>
        <dbReference type="Pfam" id="PF07883"/>
    </source>
</evidence>
<dbReference type="Pfam" id="PF07883">
    <property type="entry name" value="Cupin_2"/>
    <property type="match status" value="1"/>
</dbReference>
<dbReference type="EMBL" id="BAAALF010000016">
    <property type="protein sequence ID" value="GAA1225877.1"/>
    <property type="molecule type" value="Genomic_DNA"/>
</dbReference>
<keyword evidence="3" id="KW-1185">Reference proteome</keyword>
<comment type="caution">
    <text evidence="2">The sequence shown here is derived from an EMBL/GenBank/DDBJ whole genome shotgun (WGS) entry which is preliminary data.</text>
</comment>
<dbReference type="RefSeq" id="WP_344440481.1">
    <property type="nucleotide sequence ID" value="NZ_BAAALF010000016.1"/>
</dbReference>
<proteinExistence type="predicted"/>
<organism evidence="2 3">
    <name type="scientific">Kitasatospora nipponensis</name>
    <dbReference type="NCBI Taxonomy" id="258049"/>
    <lineage>
        <taxon>Bacteria</taxon>
        <taxon>Bacillati</taxon>
        <taxon>Actinomycetota</taxon>
        <taxon>Actinomycetes</taxon>
        <taxon>Kitasatosporales</taxon>
        <taxon>Streptomycetaceae</taxon>
        <taxon>Kitasatospora</taxon>
    </lineage>
</organism>
<name>A0ABN1VYR6_9ACTN</name>
<sequence>MRLIHFDRAERLIERYGSERAHATRIATGGGTGADAPGPGHGTGLVHLSCLTVAPGGTIGAHPAPGEQLFLVIAGEGWISGPDGARHPIAAGTAVLWSTGEEHGCGSDTGLTALALESERLTVFEPEHP</sequence>
<evidence type="ECO:0000313" key="2">
    <source>
        <dbReference type="EMBL" id="GAA1225877.1"/>
    </source>
</evidence>
<dbReference type="InterPro" id="IPR011051">
    <property type="entry name" value="RmlC_Cupin_sf"/>
</dbReference>
<dbReference type="Gene3D" id="2.60.120.10">
    <property type="entry name" value="Jelly Rolls"/>
    <property type="match status" value="1"/>
</dbReference>
<evidence type="ECO:0000313" key="3">
    <source>
        <dbReference type="Proteomes" id="UP001500037"/>
    </source>
</evidence>
<gene>
    <name evidence="2" type="ORF">GCM10009665_15490</name>
</gene>
<dbReference type="Proteomes" id="UP001500037">
    <property type="component" value="Unassembled WGS sequence"/>
</dbReference>
<protein>
    <recommendedName>
        <fullName evidence="1">Cupin type-2 domain-containing protein</fullName>
    </recommendedName>
</protein>
<feature type="domain" description="Cupin type-2" evidence="1">
    <location>
        <begin position="52"/>
        <end position="109"/>
    </location>
</feature>
<dbReference type="SUPFAM" id="SSF51182">
    <property type="entry name" value="RmlC-like cupins"/>
    <property type="match status" value="1"/>
</dbReference>
<dbReference type="InterPro" id="IPR014710">
    <property type="entry name" value="RmlC-like_jellyroll"/>
</dbReference>
<reference evidence="2 3" key="1">
    <citation type="journal article" date="2019" name="Int. J. Syst. Evol. Microbiol.">
        <title>The Global Catalogue of Microorganisms (GCM) 10K type strain sequencing project: providing services to taxonomists for standard genome sequencing and annotation.</title>
        <authorList>
            <consortium name="The Broad Institute Genomics Platform"/>
            <consortium name="The Broad Institute Genome Sequencing Center for Infectious Disease"/>
            <person name="Wu L."/>
            <person name="Ma J."/>
        </authorList>
    </citation>
    <scope>NUCLEOTIDE SEQUENCE [LARGE SCALE GENOMIC DNA]</scope>
    <source>
        <strain evidence="2 3">JCM 13004</strain>
    </source>
</reference>